<comment type="caution">
    <text evidence="12">The sequence shown here is derived from an EMBL/GenBank/DDBJ whole genome shotgun (WGS) entry which is preliminary data.</text>
</comment>
<keyword evidence="7" id="KW-0560">Oxidoreductase</keyword>
<dbReference type="SUPFAM" id="SSF51412">
    <property type="entry name" value="Inosine monophosphate dehydrogenase (IMPDH)"/>
    <property type="match status" value="1"/>
</dbReference>
<dbReference type="GO" id="GO:0018580">
    <property type="term" value="F:nitronate monooxygenase activity"/>
    <property type="evidence" value="ECO:0007669"/>
    <property type="project" value="InterPro"/>
</dbReference>
<comment type="cofactor">
    <cofactor evidence="1">
        <name>FMN</name>
        <dbReference type="ChEBI" id="CHEBI:58210"/>
    </cofactor>
</comment>
<evidence type="ECO:0000256" key="7">
    <source>
        <dbReference type="ARBA" id="ARBA00023002"/>
    </source>
</evidence>
<dbReference type="InterPro" id="IPR013785">
    <property type="entry name" value="Aldolase_TIM"/>
</dbReference>
<dbReference type="Proteomes" id="UP000240357">
    <property type="component" value="Unassembled WGS sequence"/>
</dbReference>
<organism evidence="12 13">
    <name type="scientific">Adhaeribacter arboris</name>
    <dbReference type="NCBI Taxonomy" id="2072846"/>
    <lineage>
        <taxon>Bacteria</taxon>
        <taxon>Pseudomonadati</taxon>
        <taxon>Bacteroidota</taxon>
        <taxon>Cytophagia</taxon>
        <taxon>Cytophagales</taxon>
        <taxon>Hymenobacteraceae</taxon>
        <taxon>Adhaeribacter</taxon>
    </lineage>
</organism>
<dbReference type="RefSeq" id="WP_106932940.1">
    <property type="nucleotide sequence ID" value="NZ_PYFT01000001.1"/>
</dbReference>
<evidence type="ECO:0000256" key="4">
    <source>
        <dbReference type="ARBA" id="ARBA00022630"/>
    </source>
</evidence>
<sequence>MEWQNELTRLLKISYPIVQAPMLGVTTPAMVAAISNAGGLGSLPVGGLSPDQTISLIRQTKSLTSKPFAVNLFANQIPPVNPAQMEPMSHFLEKFCAKYHIEYTQPNLDSITLYSYQEQIAILLEEKIPVVSFTFGILTDDIIQELKEKETVLIGTATSLPEATLLEQKGINIIAAQGMEAGGHRGTFLDNSPLPLIGSFSLTPLLAENCKNPILAAGGIYDGKTIKAAFTLGAQGVQIGSAFIASNESAATTSYKQAIQNASVTDSVLTKTFSGRWARGIRNTFITEVENSNLPVPDYPWQITLTSAIRAFAQKQDNKEFNALWAGQSASKAQSKPAGEIFTHLIKEMEALP</sequence>
<evidence type="ECO:0000256" key="3">
    <source>
        <dbReference type="ARBA" id="ARBA00022575"/>
    </source>
</evidence>
<evidence type="ECO:0000256" key="2">
    <source>
        <dbReference type="ARBA" id="ARBA00009881"/>
    </source>
</evidence>
<gene>
    <name evidence="12" type="ORF">AHMF7605_26340</name>
</gene>
<dbReference type="GO" id="GO:0000166">
    <property type="term" value="F:nucleotide binding"/>
    <property type="evidence" value="ECO:0007669"/>
    <property type="project" value="UniProtKB-KW"/>
</dbReference>
<evidence type="ECO:0000256" key="9">
    <source>
        <dbReference type="ARBA" id="ARBA00031155"/>
    </source>
</evidence>
<keyword evidence="13" id="KW-1185">Reference proteome</keyword>
<keyword evidence="5" id="KW-0288">FMN</keyword>
<accession>A0A2T2YMM4</accession>
<evidence type="ECO:0000256" key="1">
    <source>
        <dbReference type="ARBA" id="ARBA00001917"/>
    </source>
</evidence>
<reference evidence="12 13" key="1">
    <citation type="submission" date="2018-03" db="EMBL/GenBank/DDBJ databases">
        <title>Adhaeribacter sp. HMF7605 Genome sequencing and assembly.</title>
        <authorList>
            <person name="Kang H."/>
            <person name="Kang J."/>
            <person name="Cha I."/>
            <person name="Kim H."/>
            <person name="Joh K."/>
        </authorList>
    </citation>
    <scope>NUCLEOTIDE SEQUENCE [LARGE SCALE GENOMIC DNA]</scope>
    <source>
        <strain evidence="12 13">HMF7605</strain>
    </source>
</reference>
<evidence type="ECO:0000256" key="6">
    <source>
        <dbReference type="ARBA" id="ARBA00022741"/>
    </source>
</evidence>
<keyword evidence="4" id="KW-0285">Flavoprotein</keyword>
<proteinExistence type="inferred from homology"/>
<name>A0A2T2YMM4_9BACT</name>
<dbReference type="PANTHER" id="PTHR42747">
    <property type="entry name" value="NITRONATE MONOOXYGENASE-RELATED"/>
    <property type="match status" value="1"/>
</dbReference>
<comment type="catalytic activity">
    <reaction evidence="10">
        <text>3 propionate 3-nitronate + 3 O2 + H2O = 3 3-oxopropanoate + 2 nitrate + nitrite + H2O2 + 3 H(+)</text>
        <dbReference type="Rhea" id="RHEA:57332"/>
        <dbReference type="ChEBI" id="CHEBI:15377"/>
        <dbReference type="ChEBI" id="CHEBI:15378"/>
        <dbReference type="ChEBI" id="CHEBI:15379"/>
        <dbReference type="ChEBI" id="CHEBI:16240"/>
        <dbReference type="ChEBI" id="CHEBI:16301"/>
        <dbReference type="ChEBI" id="CHEBI:17632"/>
        <dbReference type="ChEBI" id="CHEBI:33190"/>
        <dbReference type="ChEBI" id="CHEBI:136067"/>
    </reaction>
</comment>
<dbReference type="InterPro" id="IPR004136">
    <property type="entry name" value="NMO"/>
</dbReference>
<evidence type="ECO:0000256" key="10">
    <source>
        <dbReference type="ARBA" id="ARBA00049401"/>
    </source>
</evidence>
<evidence type="ECO:0000313" key="13">
    <source>
        <dbReference type="Proteomes" id="UP000240357"/>
    </source>
</evidence>
<dbReference type="OrthoDB" id="9778912at2"/>
<dbReference type="Gene3D" id="3.20.20.70">
    <property type="entry name" value="Aldolase class I"/>
    <property type="match status" value="1"/>
</dbReference>
<dbReference type="Pfam" id="PF03060">
    <property type="entry name" value="NMO"/>
    <property type="match status" value="1"/>
</dbReference>
<comment type="similarity">
    <text evidence="2">Belongs to the nitronate monooxygenase family. NMO class I subfamily.</text>
</comment>
<keyword evidence="3" id="KW-0216">Detoxification</keyword>
<dbReference type="AlphaFoldDB" id="A0A2T2YMM4"/>
<keyword evidence="8" id="KW-0503">Monooxygenase</keyword>
<dbReference type="EMBL" id="PYFT01000001">
    <property type="protein sequence ID" value="PSR56764.1"/>
    <property type="molecule type" value="Genomic_DNA"/>
</dbReference>
<keyword evidence="6" id="KW-0547">Nucleotide-binding</keyword>
<evidence type="ECO:0000256" key="11">
    <source>
        <dbReference type="ARBA" id="ARBA00067136"/>
    </source>
</evidence>
<evidence type="ECO:0000256" key="8">
    <source>
        <dbReference type="ARBA" id="ARBA00023033"/>
    </source>
</evidence>
<evidence type="ECO:0000256" key="5">
    <source>
        <dbReference type="ARBA" id="ARBA00022643"/>
    </source>
</evidence>
<dbReference type="GO" id="GO:0009636">
    <property type="term" value="P:response to toxic substance"/>
    <property type="evidence" value="ECO:0007669"/>
    <property type="project" value="UniProtKB-KW"/>
</dbReference>
<dbReference type="CDD" id="cd04730">
    <property type="entry name" value="NPD_like"/>
    <property type="match status" value="1"/>
</dbReference>
<dbReference type="PANTHER" id="PTHR42747:SF3">
    <property type="entry name" value="NITRONATE MONOOXYGENASE-RELATED"/>
    <property type="match status" value="1"/>
</dbReference>
<protein>
    <recommendedName>
        <fullName evidence="11">Nitronate monooxygenase</fullName>
    </recommendedName>
    <alternativeName>
        <fullName evidence="9">Propionate 3-nitronate monooxygenase</fullName>
    </alternativeName>
</protein>
<dbReference type="FunFam" id="3.20.20.70:FF:000154">
    <property type="entry name" value="Probable nitronate monooxygenase"/>
    <property type="match status" value="1"/>
</dbReference>
<evidence type="ECO:0000313" key="12">
    <source>
        <dbReference type="EMBL" id="PSR56764.1"/>
    </source>
</evidence>